<gene>
    <name evidence="1" type="ORF">ARMSODRAFT_968014</name>
</gene>
<evidence type="ECO:0000313" key="2">
    <source>
        <dbReference type="Proteomes" id="UP000218334"/>
    </source>
</evidence>
<dbReference type="AlphaFoldDB" id="A0A2H3CH08"/>
<protein>
    <submittedName>
        <fullName evidence="1">Uncharacterized protein</fullName>
    </submittedName>
</protein>
<evidence type="ECO:0000313" key="1">
    <source>
        <dbReference type="EMBL" id="PBK77678.1"/>
    </source>
</evidence>
<organism evidence="1 2">
    <name type="scientific">Armillaria solidipes</name>
    <dbReference type="NCBI Taxonomy" id="1076256"/>
    <lineage>
        <taxon>Eukaryota</taxon>
        <taxon>Fungi</taxon>
        <taxon>Dikarya</taxon>
        <taxon>Basidiomycota</taxon>
        <taxon>Agaricomycotina</taxon>
        <taxon>Agaricomycetes</taxon>
        <taxon>Agaricomycetidae</taxon>
        <taxon>Agaricales</taxon>
        <taxon>Marasmiineae</taxon>
        <taxon>Physalacriaceae</taxon>
        <taxon>Armillaria</taxon>
    </lineage>
</organism>
<name>A0A2H3CH08_9AGAR</name>
<keyword evidence="2" id="KW-1185">Reference proteome</keyword>
<accession>A0A2H3CH08</accession>
<dbReference type="EMBL" id="KZ293415">
    <property type="protein sequence ID" value="PBK77678.1"/>
    <property type="molecule type" value="Genomic_DNA"/>
</dbReference>
<dbReference type="Proteomes" id="UP000218334">
    <property type="component" value="Unassembled WGS sequence"/>
</dbReference>
<sequence>MGCKEVSHLEVKALGSPLESPVCSLRRNHPESAANTRGRDREAHLLDHVPDFVHAAGRGQSYAVLREAVHARNREVDVEESRRAVFVGKERLQEQAMDGEAEGNLDVAQETLGEVQVTACAEKVKVLVVKAPTGDARAKANAVEVKLGDVEVMQHDVEVKDRAVEGKDRDVEVKSRGVEVKSRDVEVNEHVVAEKDHVEEKGDHVVEKGANAGVNSGAEAKEASVEENDEAAAATSDLESEASMRVKVGAQVTLDDVEVEVSGLEKVVCAVDLAVVIVDALVNNDAAAVVIWIFGNETEVQNTATVVAVAVTVKTVDTAVGSVKIFVEETSYEAVAATVPSALAATFLSRPLPFLETSEAVGNLLDEIQSDVGFHIAGTVVENHHNGCEVVIHVRTSHEEAQESNEKVVTATVVRTEKVVVEEVVSPVGTVVDNLFCPFRVAFLYRDPACHPDPSSLLYLGRVLVHEMAQYSAPE</sequence>
<reference evidence="2" key="1">
    <citation type="journal article" date="2017" name="Nat. Ecol. Evol.">
        <title>Genome expansion and lineage-specific genetic innovations in the forest pathogenic fungi Armillaria.</title>
        <authorList>
            <person name="Sipos G."/>
            <person name="Prasanna A.N."/>
            <person name="Walter M.C."/>
            <person name="O'Connor E."/>
            <person name="Balint B."/>
            <person name="Krizsan K."/>
            <person name="Kiss B."/>
            <person name="Hess J."/>
            <person name="Varga T."/>
            <person name="Slot J."/>
            <person name="Riley R."/>
            <person name="Boka B."/>
            <person name="Rigling D."/>
            <person name="Barry K."/>
            <person name="Lee J."/>
            <person name="Mihaltcheva S."/>
            <person name="LaButti K."/>
            <person name="Lipzen A."/>
            <person name="Waldron R."/>
            <person name="Moloney N.M."/>
            <person name="Sperisen C."/>
            <person name="Kredics L."/>
            <person name="Vagvoelgyi C."/>
            <person name="Patrignani A."/>
            <person name="Fitzpatrick D."/>
            <person name="Nagy I."/>
            <person name="Doyle S."/>
            <person name="Anderson J.B."/>
            <person name="Grigoriev I.V."/>
            <person name="Gueldener U."/>
            <person name="Muensterkoetter M."/>
            <person name="Nagy L.G."/>
        </authorList>
    </citation>
    <scope>NUCLEOTIDE SEQUENCE [LARGE SCALE GENOMIC DNA]</scope>
    <source>
        <strain evidence="2">28-4</strain>
    </source>
</reference>
<proteinExistence type="predicted"/>